<dbReference type="PROSITE" id="PS51012">
    <property type="entry name" value="ABC_TM2"/>
    <property type="match status" value="1"/>
</dbReference>
<keyword evidence="5 8" id="KW-0812">Transmembrane</keyword>
<dbReference type="eggNOG" id="COG0842">
    <property type="taxonomic scope" value="Bacteria"/>
</dbReference>
<dbReference type="HOGENOM" id="CLU_039483_8_3_10"/>
<dbReference type="Proteomes" id="UP000001208">
    <property type="component" value="Chromosome"/>
</dbReference>
<feature type="transmembrane region" description="Helical" evidence="8">
    <location>
        <begin position="232"/>
        <end position="254"/>
    </location>
</feature>
<accession>B3QZ82</accession>
<feature type="transmembrane region" description="Helical" evidence="8">
    <location>
        <begin position="350"/>
        <end position="369"/>
    </location>
</feature>
<keyword evidence="7 8" id="KW-0472">Membrane</keyword>
<reference evidence="10 11" key="1">
    <citation type="submission" date="2008-06" db="EMBL/GenBank/DDBJ databases">
        <title>Complete sequence of Chloroherpeton thalassium ATCC 35110.</title>
        <authorList>
            <consortium name="US DOE Joint Genome Institute"/>
            <person name="Lucas S."/>
            <person name="Copeland A."/>
            <person name="Lapidus A."/>
            <person name="Glavina del Rio T."/>
            <person name="Dalin E."/>
            <person name="Tice H."/>
            <person name="Bruce D."/>
            <person name="Goodwin L."/>
            <person name="Pitluck S."/>
            <person name="Schmutz J."/>
            <person name="Larimer F."/>
            <person name="Land M."/>
            <person name="Hauser L."/>
            <person name="Kyrpides N."/>
            <person name="Mikhailova N."/>
            <person name="Liu Z."/>
            <person name="Li T."/>
            <person name="Zhao F."/>
            <person name="Overmann J."/>
            <person name="Bryant D.A."/>
            <person name="Richardson P."/>
        </authorList>
    </citation>
    <scope>NUCLEOTIDE SEQUENCE [LARGE SCALE GENOMIC DNA]</scope>
    <source>
        <strain evidence="11">ATCC 35110 / GB-78</strain>
    </source>
</reference>
<dbReference type="Pfam" id="PF12698">
    <property type="entry name" value="ABC2_membrane_3"/>
    <property type="match status" value="1"/>
</dbReference>
<evidence type="ECO:0000256" key="1">
    <source>
        <dbReference type="ARBA" id="ARBA00004651"/>
    </source>
</evidence>
<evidence type="ECO:0000256" key="4">
    <source>
        <dbReference type="ARBA" id="ARBA00022475"/>
    </source>
</evidence>
<evidence type="ECO:0000256" key="6">
    <source>
        <dbReference type="ARBA" id="ARBA00022989"/>
    </source>
</evidence>
<dbReference type="OrthoDB" id="9808686at2"/>
<dbReference type="GO" id="GO:0140359">
    <property type="term" value="F:ABC-type transporter activity"/>
    <property type="evidence" value="ECO:0007669"/>
    <property type="project" value="InterPro"/>
</dbReference>
<protein>
    <submittedName>
        <fullName evidence="10">ABC-2 type transporter</fullName>
    </submittedName>
</protein>
<dbReference type="STRING" id="517418.Ctha_1312"/>
<sequence length="377" mass="42495">MRTIKFLLQKEFLQIFRNKGMLPIMFAMPVIQLIILSNAATFDVKNVNYHFVDKDRSAISSRLSEHFYESGYFTLKGEDPVETQGIASILHNEAQMLVVVPKDFEKDLLTLGSAKVQIIMDAQDGYTAGIVQNYTASILQSFNQSILETYGVKLGAEPQLLDKTGIEIRAQSWYNPELDYKIYMVPGILVVLITMIGLFLSGMNIVREREIGTIEQLNVTPIKRYQFIVGKLLPFWIIGIGELTFGLAIARIVFHVPMQGSFWVIYLVAAIYLLAVLGIGLFISTLTDTQQQAMFIAWFFMVIFVLMSGLFTAVESMPKWAQTITLFNPVRYFVDIMRRVMLKGSGLADIQTEVLALSGYAVVMIGLSVNRYRKASA</sequence>
<dbReference type="AlphaFoldDB" id="B3QZ82"/>
<dbReference type="GO" id="GO:0005886">
    <property type="term" value="C:plasma membrane"/>
    <property type="evidence" value="ECO:0007669"/>
    <property type="project" value="UniProtKB-SubCell"/>
</dbReference>
<dbReference type="RefSeq" id="WP_012499859.1">
    <property type="nucleotide sequence ID" value="NC_011026.1"/>
</dbReference>
<dbReference type="EMBL" id="CP001100">
    <property type="protein sequence ID" value="ACF13775.1"/>
    <property type="molecule type" value="Genomic_DNA"/>
</dbReference>
<feature type="transmembrane region" description="Helical" evidence="8">
    <location>
        <begin position="295"/>
        <end position="314"/>
    </location>
</feature>
<dbReference type="InterPro" id="IPR047817">
    <property type="entry name" value="ABC2_TM_bact-type"/>
</dbReference>
<keyword evidence="3" id="KW-0813">Transport</keyword>
<comment type="similarity">
    <text evidence="2">Belongs to the ABC-2 integral membrane protein family.</text>
</comment>
<dbReference type="InterPro" id="IPR051449">
    <property type="entry name" value="ABC-2_transporter_component"/>
</dbReference>
<evidence type="ECO:0000256" key="8">
    <source>
        <dbReference type="SAM" id="Phobius"/>
    </source>
</evidence>
<evidence type="ECO:0000313" key="11">
    <source>
        <dbReference type="Proteomes" id="UP000001208"/>
    </source>
</evidence>
<keyword evidence="4" id="KW-1003">Cell membrane</keyword>
<comment type="subcellular location">
    <subcellularLocation>
        <location evidence="1">Cell membrane</location>
        <topology evidence="1">Multi-pass membrane protein</topology>
    </subcellularLocation>
</comment>
<evidence type="ECO:0000256" key="5">
    <source>
        <dbReference type="ARBA" id="ARBA00022692"/>
    </source>
</evidence>
<feature type="transmembrane region" description="Helical" evidence="8">
    <location>
        <begin position="182"/>
        <end position="200"/>
    </location>
</feature>
<evidence type="ECO:0000259" key="9">
    <source>
        <dbReference type="PROSITE" id="PS51012"/>
    </source>
</evidence>
<feature type="domain" description="ABC transmembrane type-2" evidence="9">
    <location>
        <begin position="136"/>
        <end position="375"/>
    </location>
</feature>
<evidence type="ECO:0000256" key="7">
    <source>
        <dbReference type="ARBA" id="ARBA00023136"/>
    </source>
</evidence>
<proteinExistence type="inferred from homology"/>
<dbReference type="PANTHER" id="PTHR30294">
    <property type="entry name" value="MEMBRANE COMPONENT OF ABC TRANSPORTER YHHJ-RELATED"/>
    <property type="match status" value="1"/>
</dbReference>
<feature type="transmembrane region" description="Helical" evidence="8">
    <location>
        <begin position="260"/>
        <end position="283"/>
    </location>
</feature>
<name>B3QZ82_CHLT3</name>
<dbReference type="Gene3D" id="3.40.1710.10">
    <property type="entry name" value="abc type-2 transporter like domain"/>
    <property type="match status" value="1"/>
</dbReference>
<keyword evidence="11" id="KW-1185">Reference proteome</keyword>
<evidence type="ECO:0000313" key="10">
    <source>
        <dbReference type="EMBL" id="ACF13775.1"/>
    </source>
</evidence>
<gene>
    <name evidence="10" type="ordered locus">Ctha_1312</name>
</gene>
<organism evidence="10 11">
    <name type="scientific">Chloroherpeton thalassium (strain ATCC 35110 / GB-78)</name>
    <dbReference type="NCBI Taxonomy" id="517418"/>
    <lineage>
        <taxon>Bacteria</taxon>
        <taxon>Pseudomonadati</taxon>
        <taxon>Chlorobiota</taxon>
        <taxon>Chlorobiia</taxon>
        <taxon>Chlorobiales</taxon>
        <taxon>Chloroherpetonaceae</taxon>
        <taxon>Chloroherpeton</taxon>
    </lineage>
</organism>
<evidence type="ECO:0000256" key="2">
    <source>
        <dbReference type="ARBA" id="ARBA00007783"/>
    </source>
</evidence>
<evidence type="ECO:0000256" key="3">
    <source>
        <dbReference type="ARBA" id="ARBA00022448"/>
    </source>
</evidence>
<dbReference type="InterPro" id="IPR013525">
    <property type="entry name" value="ABC2_TM"/>
</dbReference>
<dbReference type="PANTHER" id="PTHR30294:SF29">
    <property type="entry name" value="MULTIDRUG ABC TRANSPORTER PERMEASE YBHS-RELATED"/>
    <property type="match status" value="1"/>
</dbReference>
<keyword evidence="6 8" id="KW-1133">Transmembrane helix</keyword>
<feature type="transmembrane region" description="Helical" evidence="8">
    <location>
        <begin position="21"/>
        <end position="42"/>
    </location>
</feature>
<dbReference type="KEGG" id="cts:Ctha_1312"/>